<keyword evidence="2" id="KW-1185">Reference proteome</keyword>
<evidence type="ECO:0000313" key="1">
    <source>
        <dbReference type="EMBL" id="GAD77057.1"/>
    </source>
</evidence>
<dbReference type="AlphaFoldDB" id="U3AUY3"/>
<dbReference type="Proteomes" id="UP000016567">
    <property type="component" value="Unassembled WGS sequence"/>
</dbReference>
<reference evidence="1 2" key="1">
    <citation type="submission" date="2013-09" db="EMBL/GenBank/DDBJ databases">
        <title>Whole genome shotgun sequence of Vibrio azureus NBRC 104587.</title>
        <authorList>
            <person name="Isaki S."/>
            <person name="Hosoyama A."/>
            <person name="Numata M."/>
            <person name="Hashimoto M."/>
            <person name="Hosoyama Y."/>
            <person name="Tsuchikane K."/>
            <person name="Noguchi M."/>
            <person name="Hirakata S."/>
            <person name="Ichikawa N."/>
            <person name="Ohji S."/>
            <person name="Yamazoe A."/>
            <person name="Fujita N."/>
        </authorList>
    </citation>
    <scope>NUCLEOTIDE SEQUENCE [LARGE SCALE GENOMIC DNA]</scope>
    <source>
        <strain evidence="1 2">NBRC 104587</strain>
    </source>
</reference>
<proteinExistence type="predicted"/>
<comment type="caution">
    <text evidence="1">The sequence shown here is derived from an EMBL/GenBank/DDBJ whole genome shotgun (WGS) entry which is preliminary data.</text>
</comment>
<organism evidence="1 2">
    <name type="scientific">Vibrio azureus NBRC 104587</name>
    <dbReference type="NCBI Taxonomy" id="1219077"/>
    <lineage>
        <taxon>Bacteria</taxon>
        <taxon>Pseudomonadati</taxon>
        <taxon>Pseudomonadota</taxon>
        <taxon>Gammaproteobacteria</taxon>
        <taxon>Vibrionales</taxon>
        <taxon>Vibrionaceae</taxon>
        <taxon>Vibrio</taxon>
    </lineage>
</organism>
<gene>
    <name evidence="1" type="ORF">VAZ01S_060_00070</name>
</gene>
<name>U3AUY3_9VIBR</name>
<accession>U3AUY3</accession>
<dbReference type="eggNOG" id="ENOG5031ZPX">
    <property type="taxonomic scope" value="Bacteria"/>
</dbReference>
<sequence length="112" mass="13253">MVLLGLLVVMEKYQHYQTIKDKSKVLKMQCTLEKLLEEIRLSCQQTKYDFVWLTQQSQMRLMKYKELYLHRGKVVDSEIKLAYAKMTSIERQIADMGTAEITFIIDALDKEI</sequence>
<dbReference type="RefSeq" id="WP_021710800.1">
    <property type="nucleotide sequence ID" value="NZ_BAOB01000125.1"/>
</dbReference>
<protein>
    <submittedName>
        <fullName evidence="1">Uncharacterized protein</fullName>
    </submittedName>
</protein>
<dbReference type="EMBL" id="BATL01000060">
    <property type="protein sequence ID" value="GAD77057.1"/>
    <property type="molecule type" value="Genomic_DNA"/>
</dbReference>
<evidence type="ECO:0000313" key="2">
    <source>
        <dbReference type="Proteomes" id="UP000016567"/>
    </source>
</evidence>